<feature type="transmembrane region" description="Helical" evidence="1">
    <location>
        <begin position="103"/>
        <end position="127"/>
    </location>
</feature>
<evidence type="ECO:0000313" key="3">
    <source>
        <dbReference type="Proteomes" id="UP001589943"/>
    </source>
</evidence>
<dbReference type="Proteomes" id="UP001589943">
    <property type="component" value="Unassembled WGS sequence"/>
</dbReference>
<comment type="caution">
    <text evidence="2">The sequence shown here is derived from an EMBL/GenBank/DDBJ whole genome shotgun (WGS) entry which is preliminary data.</text>
</comment>
<evidence type="ECO:0000256" key="1">
    <source>
        <dbReference type="SAM" id="Phobius"/>
    </source>
</evidence>
<name>A0ABV6PG27_9SPHN</name>
<sequence>METAIVWVAITFLAVCLLLVARSDWPRLQGIGRSVTAEVVGHRSQYHNNVRSYAPIYRFAAEGAEHEVIDQVYGGSEQPPVGTRIVLSYPVGRPDLARPPRPLLWLAVYAFLLFALGLMLAKAFGFLSD</sequence>
<accession>A0ABV6PG27</accession>
<evidence type="ECO:0000313" key="2">
    <source>
        <dbReference type="EMBL" id="MFC0588799.1"/>
    </source>
</evidence>
<dbReference type="RefSeq" id="WP_379480288.1">
    <property type="nucleotide sequence ID" value="NZ_JBHLTL010000001.1"/>
</dbReference>
<organism evidence="2 3">
    <name type="scientific">Novosphingobium aquiterrae</name>
    <dbReference type="NCBI Taxonomy" id="624388"/>
    <lineage>
        <taxon>Bacteria</taxon>
        <taxon>Pseudomonadati</taxon>
        <taxon>Pseudomonadota</taxon>
        <taxon>Alphaproteobacteria</taxon>
        <taxon>Sphingomonadales</taxon>
        <taxon>Sphingomonadaceae</taxon>
        <taxon>Novosphingobium</taxon>
    </lineage>
</organism>
<keyword evidence="1" id="KW-0812">Transmembrane</keyword>
<reference evidence="2 3" key="1">
    <citation type="submission" date="2024-09" db="EMBL/GenBank/DDBJ databases">
        <authorList>
            <person name="Sun Q."/>
            <person name="Mori K."/>
        </authorList>
    </citation>
    <scope>NUCLEOTIDE SEQUENCE [LARGE SCALE GENOMIC DNA]</scope>
    <source>
        <strain evidence="2 3">NCAIM B.02537</strain>
    </source>
</reference>
<protein>
    <recommendedName>
        <fullName evidence="4">DUF3592 domain-containing protein</fullName>
    </recommendedName>
</protein>
<gene>
    <name evidence="2" type="ORF">ACFFF7_05175</name>
</gene>
<keyword evidence="3" id="KW-1185">Reference proteome</keyword>
<evidence type="ECO:0008006" key="4">
    <source>
        <dbReference type="Google" id="ProtNLM"/>
    </source>
</evidence>
<proteinExistence type="predicted"/>
<keyword evidence="1" id="KW-0472">Membrane</keyword>
<keyword evidence="1" id="KW-1133">Transmembrane helix</keyword>
<dbReference type="EMBL" id="JBHLTL010000001">
    <property type="protein sequence ID" value="MFC0588799.1"/>
    <property type="molecule type" value="Genomic_DNA"/>
</dbReference>